<organism evidence="2 3">
    <name type="scientific">Petropleomorpha daqingensis</name>
    <dbReference type="NCBI Taxonomy" id="2026353"/>
    <lineage>
        <taxon>Bacteria</taxon>
        <taxon>Bacillati</taxon>
        <taxon>Actinomycetota</taxon>
        <taxon>Actinomycetes</taxon>
        <taxon>Geodermatophilales</taxon>
        <taxon>Geodermatophilaceae</taxon>
        <taxon>Petropleomorpha</taxon>
    </lineage>
</organism>
<proteinExistence type="predicted"/>
<feature type="transmembrane region" description="Helical" evidence="1">
    <location>
        <begin position="87"/>
        <end position="104"/>
    </location>
</feature>
<comment type="caution">
    <text evidence="2">The sequence shown here is derived from an EMBL/GenBank/DDBJ whole genome shotgun (WGS) entry which is preliminary data.</text>
</comment>
<dbReference type="RefSeq" id="WP_179720874.1">
    <property type="nucleotide sequence ID" value="NZ_JACBZT010000001.1"/>
</dbReference>
<dbReference type="Proteomes" id="UP000541969">
    <property type="component" value="Unassembled WGS sequence"/>
</dbReference>
<keyword evidence="1" id="KW-0812">Transmembrane</keyword>
<evidence type="ECO:0000313" key="3">
    <source>
        <dbReference type="Proteomes" id="UP000541969"/>
    </source>
</evidence>
<keyword evidence="3" id="KW-1185">Reference proteome</keyword>
<keyword evidence="1" id="KW-0472">Membrane</keyword>
<accession>A0A853CJX5</accession>
<gene>
    <name evidence="2" type="ORF">GGQ55_004632</name>
</gene>
<protein>
    <submittedName>
        <fullName evidence="2">Branched-subunit amino acid transport protein</fullName>
    </submittedName>
</protein>
<feature type="transmembrane region" description="Helical" evidence="1">
    <location>
        <begin position="63"/>
        <end position="80"/>
    </location>
</feature>
<dbReference type="EMBL" id="JACBZT010000001">
    <property type="protein sequence ID" value="NYJ08354.1"/>
    <property type="molecule type" value="Genomic_DNA"/>
</dbReference>
<feature type="transmembrane region" description="Helical" evidence="1">
    <location>
        <begin position="38"/>
        <end position="57"/>
    </location>
</feature>
<dbReference type="Pfam" id="PF05437">
    <property type="entry name" value="AzlD"/>
    <property type="match status" value="1"/>
</dbReference>
<feature type="transmembrane region" description="Helical" evidence="1">
    <location>
        <begin position="6"/>
        <end position="26"/>
    </location>
</feature>
<name>A0A853CJX5_9ACTN</name>
<sequence length="105" mass="10468">MSAVWIVMLVVGAASLAFRLLPIVAVERIGLSPRTANGLRHAGSGAVAALAALAILGPGSLRPNPAVLVAVAVGGFLAWRGWSMTRVVLAGGAAYALVAVATALL</sequence>
<evidence type="ECO:0000256" key="1">
    <source>
        <dbReference type="SAM" id="Phobius"/>
    </source>
</evidence>
<reference evidence="2 3" key="1">
    <citation type="submission" date="2020-07" db="EMBL/GenBank/DDBJ databases">
        <title>Sequencing the genomes of 1000 actinobacteria strains.</title>
        <authorList>
            <person name="Klenk H.-P."/>
        </authorList>
    </citation>
    <scope>NUCLEOTIDE SEQUENCE [LARGE SCALE GENOMIC DNA]</scope>
    <source>
        <strain evidence="2 3">DSM 104001</strain>
    </source>
</reference>
<dbReference type="AlphaFoldDB" id="A0A853CJX5"/>
<dbReference type="InterPro" id="IPR008407">
    <property type="entry name" value="Brnchd-chn_aa_trnsp_AzlD"/>
</dbReference>
<evidence type="ECO:0000313" key="2">
    <source>
        <dbReference type="EMBL" id="NYJ08354.1"/>
    </source>
</evidence>
<keyword evidence="1" id="KW-1133">Transmembrane helix</keyword>